<sequence length="55" mass="6212">MYKEIMQPSPYTPGAVAREVIGRDKHLTAIQRHLAMLSSYSRFEGRIQVLSAHAV</sequence>
<evidence type="ECO:0000313" key="1">
    <source>
        <dbReference type="EMBL" id="KQB84214.1"/>
    </source>
</evidence>
<proteinExistence type="predicted"/>
<gene>
    <name evidence="1" type="ORF">Cocul_01011</name>
</gene>
<dbReference type="AlphaFoldDB" id="A0A0Q0YP32"/>
<protein>
    <submittedName>
        <fullName evidence="1">Uncharacterized protein</fullName>
    </submittedName>
</protein>
<dbReference type="STRING" id="1544416.Cocul_01011"/>
<reference evidence="1 2" key="1">
    <citation type="submission" date="2015-10" db="EMBL/GenBank/DDBJ databases">
        <title>Corynebacteirum lowii and Corynebacterium oculi species nova, derived from human clinical disease and and emended description of Corynebacterium mastiditis.</title>
        <authorList>
            <person name="Bernard K."/>
            <person name="Pacheco A.L."/>
            <person name="Mcdougall C."/>
            <person name="Burtx T."/>
            <person name="Weibe D."/>
            <person name="Tyler S."/>
            <person name="Olson A.B."/>
            <person name="Cnockaert M."/>
            <person name="Eguchi H."/>
            <person name="Kuwahara T."/>
            <person name="Nakayama-Imaohji H."/>
            <person name="Boudewijins M."/>
            <person name="Van Hoecke F."/>
            <person name="Bernier A.-M."/>
            <person name="Vandamme P."/>
        </authorList>
    </citation>
    <scope>NUCLEOTIDE SEQUENCE [LARGE SCALE GENOMIC DNA]</scope>
    <source>
        <strain evidence="1 2">NML 130210</strain>
    </source>
</reference>
<dbReference type="PATRIC" id="fig|1544416.3.peg.1016"/>
<accession>A0A0Q0YP32</accession>
<name>A0A0Q0YP32_9CORY</name>
<evidence type="ECO:0000313" key="2">
    <source>
        <dbReference type="Proteomes" id="UP000050517"/>
    </source>
</evidence>
<dbReference type="EMBL" id="LKST01000002">
    <property type="protein sequence ID" value="KQB84214.1"/>
    <property type="molecule type" value="Genomic_DNA"/>
</dbReference>
<organism evidence="1 2">
    <name type="scientific">Corynebacterium oculi</name>
    <dbReference type="NCBI Taxonomy" id="1544416"/>
    <lineage>
        <taxon>Bacteria</taxon>
        <taxon>Bacillati</taxon>
        <taxon>Actinomycetota</taxon>
        <taxon>Actinomycetes</taxon>
        <taxon>Mycobacteriales</taxon>
        <taxon>Corynebacteriaceae</taxon>
        <taxon>Corynebacterium</taxon>
    </lineage>
</organism>
<comment type="caution">
    <text evidence="1">The sequence shown here is derived from an EMBL/GenBank/DDBJ whole genome shotgun (WGS) entry which is preliminary data.</text>
</comment>
<keyword evidence="2" id="KW-1185">Reference proteome</keyword>
<dbReference type="Proteomes" id="UP000050517">
    <property type="component" value="Unassembled WGS sequence"/>
</dbReference>